<evidence type="ECO:0000256" key="1">
    <source>
        <dbReference type="ARBA" id="ARBA00023015"/>
    </source>
</evidence>
<dbReference type="PANTHER" id="PTHR30146:SF24">
    <property type="entry name" value="XYLOSE OPERON REGULATORY PROTEIN"/>
    <property type="match status" value="1"/>
</dbReference>
<dbReference type="PROSITE" id="PS50932">
    <property type="entry name" value="HTH_LACI_2"/>
    <property type="match status" value="1"/>
</dbReference>
<dbReference type="EMBL" id="FNVG01000002">
    <property type="protein sequence ID" value="SEF65248.1"/>
    <property type="molecule type" value="Genomic_DNA"/>
</dbReference>
<keyword evidence="1" id="KW-0805">Transcription regulation</keyword>
<evidence type="ECO:0000256" key="3">
    <source>
        <dbReference type="ARBA" id="ARBA00023163"/>
    </source>
</evidence>
<dbReference type="InterPro" id="IPR000843">
    <property type="entry name" value="HTH_LacI"/>
</dbReference>
<dbReference type="Gene3D" id="3.40.50.2300">
    <property type="match status" value="2"/>
</dbReference>
<dbReference type="GO" id="GO:0003700">
    <property type="term" value="F:DNA-binding transcription factor activity"/>
    <property type="evidence" value="ECO:0007669"/>
    <property type="project" value="TreeGrafter"/>
</dbReference>
<dbReference type="GO" id="GO:0000976">
    <property type="term" value="F:transcription cis-regulatory region binding"/>
    <property type="evidence" value="ECO:0007669"/>
    <property type="project" value="TreeGrafter"/>
</dbReference>
<evidence type="ECO:0000256" key="2">
    <source>
        <dbReference type="ARBA" id="ARBA00023125"/>
    </source>
</evidence>
<name>A0A1H5TSR8_9VIBR</name>
<protein>
    <submittedName>
        <fullName evidence="5">Transcriptional regulator, LacI family</fullName>
    </submittedName>
</protein>
<keyword evidence="3" id="KW-0804">Transcription</keyword>
<keyword evidence="2" id="KW-0238">DNA-binding</keyword>
<dbReference type="PRINTS" id="PR00036">
    <property type="entry name" value="HTHLACI"/>
</dbReference>
<feature type="domain" description="HTH lacI-type" evidence="4">
    <location>
        <begin position="7"/>
        <end position="61"/>
    </location>
</feature>
<dbReference type="InterPro" id="IPR046335">
    <property type="entry name" value="LacI/GalR-like_sensor"/>
</dbReference>
<dbReference type="InterPro" id="IPR028082">
    <property type="entry name" value="Peripla_BP_I"/>
</dbReference>
<accession>A0A1H5TSR8</accession>
<reference evidence="6" key="1">
    <citation type="submission" date="2016-10" db="EMBL/GenBank/DDBJ databases">
        <authorList>
            <person name="Varghese N."/>
            <person name="Submissions S."/>
        </authorList>
    </citation>
    <scope>NUCLEOTIDE SEQUENCE [LARGE SCALE GENOMIC DNA]</scope>
    <source>
        <strain evidence="6">CGMCC 1.7062</strain>
    </source>
</reference>
<dbReference type="RefSeq" id="WP_103878950.1">
    <property type="nucleotide sequence ID" value="NZ_FNVG01000002.1"/>
</dbReference>
<dbReference type="Gene3D" id="1.10.260.40">
    <property type="entry name" value="lambda repressor-like DNA-binding domains"/>
    <property type="match status" value="1"/>
</dbReference>
<sequence>MARKNKTTLADIAKMCGVSKATVSRVINQSELVSDEVVKRVREALHANDYRRKQPKINIPMPVNKILVLGEQDLNSPHSFFGSILRDLKQQCMDLDISIELLFRSQLLISNTEQVLTRAQAIIVLGMDDDELLERLRSAHLPVLLINGYDPKMQFPSVTPDYYLGGQLAADYLFSLGHKKIKCITANIKPTLYQRTEGFKRSLWSRGITSPDSSIIDLAPYILETGNLSEDVKHLGTDFGAHKWIPDMIRDGVFSDCTAIFCICDMVAMTLIEALRTQGIRVPDDISVLGFDDVDIAELSTPPLTTIRTDHKRIAKVAIHNLIQSINEGGDTVTRTCVSVSLVKRLTCREYKNA</sequence>
<dbReference type="SUPFAM" id="SSF47413">
    <property type="entry name" value="lambda repressor-like DNA-binding domains"/>
    <property type="match status" value="1"/>
</dbReference>
<evidence type="ECO:0000259" key="4">
    <source>
        <dbReference type="PROSITE" id="PS50932"/>
    </source>
</evidence>
<dbReference type="Pfam" id="PF00356">
    <property type="entry name" value="LacI"/>
    <property type="match status" value="1"/>
</dbReference>
<dbReference type="Proteomes" id="UP000236721">
    <property type="component" value="Unassembled WGS sequence"/>
</dbReference>
<dbReference type="CDD" id="cd01392">
    <property type="entry name" value="HTH_LacI"/>
    <property type="match status" value="1"/>
</dbReference>
<gene>
    <name evidence="5" type="ORF">SAMN04488244_102355</name>
</gene>
<evidence type="ECO:0000313" key="6">
    <source>
        <dbReference type="Proteomes" id="UP000236721"/>
    </source>
</evidence>
<dbReference type="CDD" id="cd06267">
    <property type="entry name" value="PBP1_LacI_sugar_binding-like"/>
    <property type="match status" value="1"/>
</dbReference>
<dbReference type="SUPFAM" id="SSF53822">
    <property type="entry name" value="Periplasmic binding protein-like I"/>
    <property type="match status" value="1"/>
</dbReference>
<dbReference type="OrthoDB" id="5681588at2"/>
<dbReference type="PANTHER" id="PTHR30146">
    <property type="entry name" value="LACI-RELATED TRANSCRIPTIONAL REPRESSOR"/>
    <property type="match status" value="1"/>
</dbReference>
<organism evidence="5 6">
    <name type="scientific">Vibrio hangzhouensis</name>
    <dbReference type="NCBI Taxonomy" id="462991"/>
    <lineage>
        <taxon>Bacteria</taxon>
        <taxon>Pseudomonadati</taxon>
        <taxon>Pseudomonadota</taxon>
        <taxon>Gammaproteobacteria</taxon>
        <taxon>Vibrionales</taxon>
        <taxon>Vibrionaceae</taxon>
        <taxon>Vibrio</taxon>
    </lineage>
</organism>
<evidence type="ECO:0000313" key="5">
    <source>
        <dbReference type="EMBL" id="SEF65248.1"/>
    </source>
</evidence>
<dbReference type="InterPro" id="IPR010982">
    <property type="entry name" value="Lambda_DNA-bd_dom_sf"/>
</dbReference>
<proteinExistence type="predicted"/>
<dbReference type="Pfam" id="PF13377">
    <property type="entry name" value="Peripla_BP_3"/>
    <property type="match status" value="1"/>
</dbReference>
<keyword evidence="6" id="KW-1185">Reference proteome</keyword>
<dbReference type="SMART" id="SM00354">
    <property type="entry name" value="HTH_LACI"/>
    <property type="match status" value="1"/>
</dbReference>
<dbReference type="AlphaFoldDB" id="A0A1H5TSR8"/>